<feature type="region of interest" description="Disordered" evidence="1">
    <location>
        <begin position="1"/>
        <end position="65"/>
    </location>
</feature>
<evidence type="ECO:0000256" key="1">
    <source>
        <dbReference type="SAM" id="MobiDB-lite"/>
    </source>
</evidence>
<evidence type="ECO:0000313" key="2">
    <source>
        <dbReference type="Proteomes" id="UP000515202"/>
    </source>
</evidence>
<reference evidence="3" key="1">
    <citation type="submission" date="2025-08" db="UniProtKB">
        <authorList>
            <consortium name="RefSeq"/>
        </authorList>
    </citation>
    <scope>IDENTIFICATION</scope>
    <source>
        <tissue evidence="3">Kidney</tissue>
    </source>
</reference>
<dbReference type="OrthoDB" id="6077919at2759"/>
<organism evidence="2 3">
    <name type="scientific">Pteropus vampyrus</name>
    <name type="common">Large flying fox</name>
    <dbReference type="NCBI Taxonomy" id="132908"/>
    <lineage>
        <taxon>Eukaryota</taxon>
        <taxon>Metazoa</taxon>
        <taxon>Chordata</taxon>
        <taxon>Craniata</taxon>
        <taxon>Vertebrata</taxon>
        <taxon>Euteleostomi</taxon>
        <taxon>Mammalia</taxon>
        <taxon>Eutheria</taxon>
        <taxon>Laurasiatheria</taxon>
        <taxon>Chiroptera</taxon>
        <taxon>Yinpterochiroptera</taxon>
        <taxon>Pteropodoidea</taxon>
        <taxon>Pteropodidae</taxon>
        <taxon>Pteropodinae</taxon>
        <taxon>Pteropus</taxon>
    </lineage>
</organism>
<gene>
    <name evidence="3" type="primary">LOC111735570</name>
</gene>
<protein>
    <submittedName>
        <fullName evidence="3">Zinc finger protein 236-like</fullName>
    </submittedName>
</protein>
<sequence>MLELEPQHVVGPEDTGLGQQLADPPLEADEDRFGAPRHALQEHMGQFDEQAPAQQPFGPAGLSQGQCRLPGGSSWLHLRCC</sequence>
<dbReference type="KEGG" id="pvp:111735570"/>
<proteinExistence type="predicted"/>
<name>A0A6P6C6P8_PTEVA</name>
<accession>A0A6P6C6P8</accession>
<dbReference type="AlphaFoldDB" id="A0A6P6C6P8"/>
<dbReference type="Proteomes" id="UP000515202">
    <property type="component" value="Unplaced"/>
</dbReference>
<evidence type="ECO:0000313" key="3">
    <source>
        <dbReference type="RefSeq" id="XP_023382830.1"/>
    </source>
</evidence>
<keyword evidence="2" id="KW-1185">Reference proteome</keyword>
<dbReference type="GeneID" id="111735570"/>
<dbReference type="RefSeq" id="XP_023382830.1">
    <property type="nucleotide sequence ID" value="XM_023527062.1"/>
</dbReference>